<reference evidence="2 3" key="1">
    <citation type="submission" date="2023-03" db="EMBL/GenBank/DDBJ databases">
        <title>Paludisphaera mucosa sp. nov. a novel planctomycete from northern fen.</title>
        <authorList>
            <person name="Ivanova A."/>
        </authorList>
    </citation>
    <scope>NUCLEOTIDE SEQUENCE [LARGE SCALE GENOMIC DNA]</scope>
    <source>
        <strain evidence="2 3">Pla2</strain>
    </source>
</reference>
<feature type="transmembrane region" description="Helical" evidence="1">
    <location>
        <begin position="29"/>
        <end position="49"/>
    </location>
</feature>
<evidence type="ECO:0000256" key="1">
    <source>
        <dbReference type="SAM" id="Phobius"/>
    </source>
</evidence>
<name>A0ABT6FD20_9BACT</name>
<dbReference type="EMBL" id="JARRAG010000002">
    <property type="protein sequence ID" value="MDG3005432.1"/>
    <property type="molecule type" value="Genomic_DNA"/>
</dbReference>
<feature type="transmembrane region" description="Helical" evidence="1">
    <location>
        <begin position="7"/>
        <end position="23"/>
    </location>
</feature>
<evidence type="ECO:0008006" key="4">
    <source>
        <dbReference type="Google" id="ProtNLM"/>
    </source>
</evidence>
<comment type="caution">
    <text evidence="2">The sequence shown here is derived from an EMBL/GenBank/DDBJ whole genome shotgun (WGS) entry which is preliminary data.</text>
</comment>
<gene>
    <name evidence="2" type="ORF">PZE19_16695</name>
</gene>
<keyword evidence="1" id="KW-1133">Transmembrane helix</keyword>
<dbReference type="RefSeq" id="WP_277861768.1">
    <property type="nucleotide sequence ID" value="NZ_JARRAG010000002.1"/>
</dbReference>
<evidence type="ECO:0000313" key="2">
    <source>
        <dbReference type="EMBL" id="MDG3005432.1"/>
    </source>
</evidence>
<keyword evidence="1" id="KW-0472">Membrane</keyword>
<sequence length="56" mass="5786">MNARNKLNVAYTNGCLLMAAIAGGATGSWAVFLLAAAALASACVANGQIRHRPTRR</sequence>
<accession>A0ABT6FD20</accession>
<keyword evidence="3" id="KW-1185">Reference proteome</keyword>
<protein>
    <recommendedName>
        <fullName evidence="4">Lipoprotein</fullName>
    </recommendedName>
</protein>
<proteinExistence type="predicted"/>
<evidence type="ECO:0000313" key="3">
    <source>
        <dbReference type="Proteomes" id="UP001216907"/>
    </source>
</evidence>
<organism evidence="2 3">
    <name type="scientific">Paludisphaera mucosa</name>
    <dbReference type="NCBI Taxonomy" id="3030827"/>
    <lineage>
        <taxon>Bacteria</taxon>
        <taxon>Pseudomonadati</taxon>
        <taxon>Planctomycetota</taxon>
        <taxon>Planctomycetia</taxon>
        <taxon>Isosphaerales</taxon>
        <taxon>Isosphaeraceae</taxon>
        <taxon>Paludisphaera</taxon>
    </lineage>
</organism>
<dbReference type="Proteomes" id="UP001216907">
    <property type="component" value="Unassembled WGS sequence"/>
</dbReference>
<keyword evidence="1" id="KW-0812">Transmembrane</keyword>